<keyword evidence="2" id="KW-1185">Reference proteome</keyword>
<gene>
    <name evidence="1" type="ORF">PsAD2_03993</name>
</gene>
<proteinExistence type="predicted"/>
<dbReference type="Gene3D" id="2.150.10.10">
    <property type="entry name" value="Serralysin-like metalloprotease, C-terminal"/>
    <property type="match status" value="1"/>
</dbReference>
<dbReference type="EMBL" id="LMCB01000113">
    <property type="protein sequence ID" value="KZL10758.1"/>
    <property type="molecule type" value="Genomic_DNA"/>
</dbReference>
<dbReference type="AlphaFoldDB" id="A0A165U9N3"/>
<sequence>MKPNVWVWGNLSSVLTHATTSTSSTLTGSTGSDTFVFTSTQVGTDIITDFEAGARSDDIIFFDKDVFVDFDAVLAATSDDENSTVIKLGDENSITLNSVLKADLHADDFQFI</sequence>
<dbReference type="Proteomes" id="UP000076577">
    <property type="component" value="Unassembled WGS sequence"/>
</dbReference>
<accession>A0A165U9N3</accession>
<organism evidence="1 2">
    <name type="scientific">Pseudovibrio axinellae</name>
    <dbReference type="NCBI Taxonomy" id="989403"/>
    <lineage>
        <taxon>Bacteria</taxon>
        <taxon>Pseudomonadati</taxon>
        <taxon>Pseudomonadota</taxon>
        <taxon>Alphaproteobacteria</taxon>
        <taxon>Hyphomicrobiales</taxon>
        <taxon>Stappiaceae</taxon>
        <taxon>Pseudovibrio</taxon>
    </lineage>
</organism>
<evidence type="ECO:0000313" key="2">
    <source>
        <dbReference type="Proteomes" id="UP000076577"/>
    </source>
</evidence>
<protein>
    <submittedName>
        <fullName evidence="1">Uncharacterized protein</fullName>
    </submittedName>
</protein>
<name>A0A165U9N3_9HYPH</name>
<dbReference type="SUPFAM" id="SSF51120">
    <property type="entry name" value="beta-Roll"/>
    <property type="match status" value="1"/>
</dbReference>
<comment type="caution">
    <text evidence="1">The sequence shown here is derived from an EMBL/GenBank/DDBJ whole genome shotgun (WGS) entry which is preliminary data.</text>
</comment>
<reference evidence="1 2" key="1">
    <citation type="journal article" date="2016" name="Front. Microbiol.">
        <title>Comparative Genomic Analysis Reveals a Diverse Repertoire of Genes Involved in Prokaryote-Eukaryote Interactions within the Pseudovibrio Genus.</title>
        <authorList>
            <person name="Romano S."/>
            <person name="Fernandez-Guerra A."/>
            <person name="Reen F.J."/>
            <person name="Glockner F.O."/>
            <person name="Crowley S.P."/>
            <person name="O'Sullivan O."/>
            <person name="Cotter P.D."/>
            <person name="Adams C."/>
            <person name="Dobson A.D."/>
            <person name="O'Gara F."/>
        </authorList>
    </citation>
    <scope>NUCLEOTIDE SEQUENCE [LARGE SCALE GENOMIC DNA]</scope>
    <source>
        <strain evidence="1 2">Ad2</strain>
    </source>
</reference>
<evidence type="ECO:0000313" key="1">
    <source>
        <dbReference type="EMBL" id="KZL10758.1"/>
    </source>
</evidence>
<dbReference type="InterPro" id="IPR011049">
    <property type="entry name" value="Serralysin-like_metalloprot_C"/>
</dbReference>
<dbReference type="STRING" id="989403.SAMN05421798_1662"/>
<dbReference type="PATRIC" id="fig|989403.3.peg.4356"/>